<dbReference type="InterPro" id="IPR051211">
    <property type="entry name" value="PG_lysyltransferase"/>
</dbReference>
<dbReference type="PANTHER" id="PTHR34697">
    <property type="entry name" value="PHOSPHATIDYLGLYCEROL LYSYLTRANSFERASE"/>
    <property type="match status" value="1"/>
</dbReference>
<gene>
    <name evidence="8" type="ORF">POLS_LOCUS2047</name>
</gene>
<accession>A0A9W4MQ54</accession>
<dbReference type="PANTHER" id="PTHR34697:SF2">
    <property type="entry name" value="PHOSPHATIDYLGLYCEROL LYSYLTRANSFERASE"/>
    <property type="match status" value="1"/>
</dbReference>
<evidence type="ECO:0000313" key="8">
    <source>
        <dbReference type="EMBL" id="CAG8008044.1"/>
    </source>
</evidence>
<dbReference type="Proteomes" id="UP001153618">
    <property type="component" value="Unassembled WGS sequence"/>
</dbReference>
<protein>
    <recommendedName>
        <fullName evidence="7">Phosphatidylglycerol lysyltransferase C-terminal domain-containing protein</fullName>
    </recommendedName>
</protein>
<evidence type="ECO:0000256" key="4">
    <source>
        <dbReference type="ARBA" id="ARBA00022989"/>
    </source>
</evidence>
<dbReference type="GO" id="GO:0005886">
    <property type="term" value="C:plasma membrane"/>
    <property type="evidence" value="ECO:0007669"/>
    <property type="project" value="UniProtKB-SubCell"/>
</dbReference>
<keyword evidence="5" id="KW-0472">Membrane</keyword>
<dbReference type="EMBL" id="CAJVOS010000013">
    <property type="protein sequence ID" value="CAG8008044.1"/>
    <property type="molecule type" value="Genomic_DNA"/>
</dbReference>
<feature type="region of interest" description="Disordered" evidence="6">
    <location>
        <begin position="74"/>
        <end position="109"/>
    </location>
</feature>
<comment type="subcellular location">
    <subcellularLocation>
        <location evidence="1">Cell membrane</location>
        <topology evidence="1">Multi-pass membrane protein</topology>
    </subcellularLocation>
</comment>
<dbReference type="InterPro" id="IPR024320">
    <property type="entry name" value="LPG_synthase_C"/>
</dbReference>
<feature type="region of interest" description="Disordered" evidence="6">
    <location>
        <begin position="501"/>
        <end position="520"/>
    </location>
</feature>
<keyword evidence="2" id="KW-1003">Cell membrane</keyword>
<evidence type="ECO:0000313" key="9">
    <source>
        <dbReference type="Proteomes" id="UP001153618"/>
    </source>
</evidence>
<dbReference type="OrthoDB" id="5421852at2759"/>
<comment type="caution">
    <text evidence="8">The sequence shown here is derived from an EMBL/GenBank/DDBJ whole genome shotgun (WGS) entry which is preliminary data.</text>
</comment>
<evidence type="ECO:0000256" key="5">
    <source>
        <dbReference type="ARBA" id="ARBA00023136"/>
    </source>
</evidence>
<sequence>MNKPGGDSSPKSRPARRRKTFETGKPRKRLLLEEIGDDLIGQLYATSIHSDHMNGCHLSCVSVIDHLRSDVKDDHVSSSASSSNYSSQTAQSTSTSTSTPTTSFDGHEPIHFTSETTKLESPHPNSEPALVSQDHGNQADVFSLDDFATMTAIEYLAAKYGRVAHMGILDRSYRFFVNKSRTAALSFKIQNSVAIVAGDPLCPPSSVPELLAEFTKYRKRHHWGIAFMSVSEAFLQDYARPNNWTTIRFGTERVLNPKTNEVLLESSGKRITTQNRQLLNKSKGGITLHVYAPAVHGTDHHLQSTLISIYDTWRAHRNEAASPQAFITVYDPFALPSLMTFIYTRDSNNAVNGFAALRRLGSDGYHVDPCIASPGSSKGISDLLLVAAMALLNRAGVSYLGFGFEPLHALSRDDIIGMPGPMRSFTRELYGHAFQRLPIGGKKAYHDKFRPDLNLDQGLYLVFPSGFPGPRVLMAMTHMANISLRKIFWADVRGWVGRKEAEGTKEGSGRQIGGVGSQQP</sequence>
<name>A0A9W4MQ54_PENOL</name>
<evidence type="ECO:0000256" key="3">
    <source>
        <dbReference type="ARBA" id="ARBA00022692"/>
    </source>
</evidence>
<reference evidence="8" key="1">
    <citation type="submission" date="2021-07" db="EMBL/GenBank/DDBJ databases">
        <authorList>
            <person name="Branca A.L. A."/>
        </authorList>
    </citation>
    <scope>NUCLEOTIDE SEQUENCE</scope>
</reference>
<feature type="region of interest" description="Disordered" evidence="6">
    <location>
        <begin position="1"/>
        <end position="25"/>
    </location>
</feature>
<dbReference type="Pfam" id="PF09924">
    <property type="entry name" value="LPG_synthase_C"/>
    <property type="match status" value="1"/>
</dbReference>
<dbReference type="GO" id="GO:0016755">
    <property type="term" value="F:aminoacyltransferase activity"/>
    <property type="evidence" value="ECO:0007669"/>
    <property type="project" value="TreeGrafter"/>
</dbReference>
<keyword evidence="3" id="KW-0812">Transmembrane</keyword>
<keyword evidence="9" id="KW-1185">Reference proteome</keyword>
<feature type="compositionally biased region" description="Low complexity" evidence="6">
    <location>
        <begin position="77"/>
        <end position="103"/>
    </location>
</feature>
<evidence type="ECO:0000256" key="1">
    <source>
        <dbReference type="ARBA" id="ARBA00004651"/>
    </source>
</evidence>
<dbReference type="GO" id="GO:0055091">
    <property type="term" value="P:phospholipid homeostasis"/>
    <property type="evidence" value="ECO:0007669"/>
    <property type="project" value="TreeGrafter"/>
</dbReference>
<organism evidence="8 9">
    <name type="scientific">Penicillium olsonii</name>
    <dbReference type="NCBI Taxonomy" id="99116"/>
    <lineage>
        <taxon>Eukaryota</taxon>
        <taxon>Fungi</taxon>
        <taxon>Dikarya</taxon>
        <taxon>Ascomycota</taxon>
        <taxon>Pezizomycotina</taxon>
        <taxon>Eurotiomycetes</taxon>
        <taxon>Eurotiomycetidae</taxon>
        <taxon>Eurotiales</taxon>
        <taxon>Aspergillaceae</taxon>
        <taxon>Penicillium</taxon>
    </lineage>
</organism>
<evidence type="ECO:0000259" key="7">
    <source>
        <dbReference type="Pfam" id="PF09924"/>
    </source>
</evidence>
<feature type="compositionally biased region" description="Gly residues" evidence="6">
    <location>
        <begin position="510"/>
        <end position="520"/>
    </location>
</feature>
<evidence type="ECO:0000256" key="2">
    <source>
        <dbReference type="ARBA" id="ARBA00022475"/>
    </source>
</evidence>
<dbReference type="AlphaFoldDB" id="A0A9W4MQ54"/>
<feature type="domain" description="Phosphatidylglycerol lysyltransferase C-terminal" evidence="7">
    <location>
        <begin position="163"/>
        <end position="452"/>
    </location>
</feature>
<keyword evidence="4" id="KW-1133">Transmembrane helix</keyword>
<evidence type="ECO:0000256" key="6">
    <source>
        <dbReference type="SAM" id="MobiDB-lite"/>
    </source>
</evidence>
<proteinExistence type="predicted"/>